<dbReference type="GO" id="GO:0035249">
    <property type="term" value="P:synaptic transmission, glutamatergic"/>
    <property type="evidence" value="ECO:0007669"/>
    <property type="project" value="TreeGrafter"/>
</dbReference>
<dbReference type="STRING" id="62062.ENSHHUP00000076367"/>
<dbReference type="Ensembl" id="ENSHHUT00000078864.1">
    <property type="protein sequence ID" value="ENSHHUP00000076367.1"/>
    <property type="gene ID" value="ENSHHUG00000044712.1"/>
</dbReference>
<dbReference type="Proteomes" id="UP000314982">
    <property type="component" value="Unassembled WGS sequence"/>
</dbReference>
<dbReference type="GO" id="GO:0005516">
    <property type="term" value="F:calmodulin binding"/>
    <property type="evidence" value="ECO:0007669"/>
    <property type="project" value="TreeGrafter"/>
</dbReference>
<reference evidence="2" key="2">
    <citation type="submission" date="2025-08" db="UniProtKB">
        <authorList>
            <consortium name="Ensembl"/>
        </authorList>
    </citation>
    <scope>IDENTIFICATION</scope>
</reference>
<proteinExistence type="predicted"/>
<reference evidence="3" key="1">
    <citation type="submission" date="2018-06" db="EMBL/GenBank/DDBJ databases">
        <title>Genome assembly of Danube salmon.</title>
        <authorList>
            <person name="Macqueen D.J."/>
            <person name="Gundappa M.K."/>
        </authorList>
    </citation>
    <scope>NUCLEOTIDE SEQUENCE [LARGE SCALE GENOMIC DNA]</scope>
</reference>
<dbReference type="PANTHER" id="PTHR10480:SF14">
    <property type="entry name" value="PROTEIN UNC-13 HOMOLOG B-LIKE"/>
    <property type="match status" value="1"/>
</dbReference>
<dbReference type="GO" id="GO:0017075">
    <property type="term" value="F:syntaxin-1 binding"/>
    <property type="evidence" value="ECO:0007669"/>
    <property type="project" value="TreeGrafter"/>
</dbReference>
<evidence type="ECO:0000313" key="3">
    <source>
        <dbReference type="Proteomes" id="UP000314982"/>
    </source>
</evidence>
<protein>
    <recommendedName>
        <fullName evidence="1">MUN domain-containing protein</fullName>
    </recommendedName>
</protein>
<dbReference type="InterPro" id="IPR027080">
    <property type="entry name" value="Unc-13"/>
</dbReference>
<accession>A0A4W5QJP6</accession>
<dbReference type="GO" id="GO:0030672">
    <property type="term" value="C:synaptic vesicle membrane"/>
    <property type="evidence" value="ECO:0007669"/>
    <property type="project" value="TreeGrafter"/>
</dbReference>
<sequence length="163" mass="18368">MFHYSTDVVGQGVVKVPVAYGDDAWKVYFDEVHQDIVDEFALRYGIEAIYQAMTHFACLSSKYMLSGIPAVMSTLLANINSFYAHPTAITNVTACDRFNASNFGVLELQNPPRAAHVVRDCVKACGNSTYEYIFNNCIDLYMRQFQPALEPVSTIRKNTNLYK</sequence>
<dbReference type="GO" id="GO:0016081">
    <property type="term" value="P:synaptic vesicle docking"/>
    <property type="evidence" value="ECO:0007669"/>
    <property type="project" value="TreeGrafter"/>
</dbReference>
<evidence type="ECO:0000313" key="2">
    <source>
        <dbReference type="Ensembl" id="ENSHHUP00000076367.1"/>
    </source>
</evidence>
<dbReference type="GO" id="GO:0019992">
    <property type="term" value="F:diacylglycerol binding"/>
    <property type="evidence" value="ECO:0007669"/>
    <property type="project" value="InterPro"/>
</dbReference>
<organism evidence="2 3">
    <name type="scientific">Hucho hucho</name>
    <name type="common">huchen</name>
    <dbReference type="NCBI Taxonomy" id="62062"/>
    <lineage>
        <taxon>Eukaryota</taxon>
        <taxon>Metazoa</taxon>
        <taxon>Chordata</taxon>
        <taxon>Craniata</taxon>
        <taxon>Vertebrata</taxon>
        <taxon>Euteleostomi</taxon>
        <taxon>Actinopterygii</taxon>
        <taxon>Neopterygii</taxon>
        <taxon>Teleostei</taxon>
        <taxon>Protacanthopterygii</taxon>
        <taxon>Salmoniformes</taxon>
        <taxon>Salmonidae</taxon>
        <taxon>Salmoninae</taxon>
        <taxon>Hucho</taxon>
    </lineage>
</organism>
<dbReference type="PANTHER" id="PTHR10480">
    <property type="entry name" value="PROTEIN UNC-13 HOMOLOG"/>
    <property type="match status" value="1"/>
</dbReference>
<dbReference type="GO" id="GO:0043195">
    <property type="term" value="C:terminal bouton"/>
    <property type="evidence" value="ECO:0007669"/>
    <property type="project" value="TreeGrafter"/>
</dbReference>
<dbReference type="InterPro" id="IPR010439">
    <property type="entry name" value="MUN_dom"/>
</dbReference>
<dbReference type="AlphaFoldDB" id="A0A4W5QJP6"/>
<dbReference type="GeneTree" id="ENSGT00940000165775"/>
<dbReference type="GO" id="GO:0098831">
    <property type="term" value="C:presynaptic active zone cytoplasmic component"/>
    <property type="evidence" value="ECO:0007669"/>
    <property type="project" value="TreeGrafter"/>
</dbReference>
<keyword evidence="3" id="KW-1185">Reference proteome</keyword>
<dbReference type="GO" id="GO:0061789">
    <property type="term" value="P:dense core granule priming"/>
    <property type="evidence" value="ECO:0007669"/>
    <property type="project" value="TreeGrafter"/>
</dbReference>
<dbReference type="GO" id="GO:0016082">
    <property type="term" value="P:synaptic vesicle priming"/>
    <property type="evidence" value="ECO:0007669"/>
    <property type="project" value="TreeGrafter"/>
</dbReference>
<evidence type="ECO:0000259" key="1">
    <source>
        <dbReference type="Pfam" id="PF06292"/>
    </source>
</evidence>
<name>A0A4W5QJP6_9TELE</name>
<dbReference type="GO" id="GO:0042734">
    <property type="term" value="C:presynaptic membrane"/>
    <property type="evidence" value="ECO:0007669"/>
    <property type="project" value="TreeGrafter"/>
</dbReference>
<dbReference type="Pfam" id="PF06292">
    <property type="entry name" value="MUN"/>
    <property type="match status" value="1"/>
</dbReference>
<feature type="domain" description="MUN" evidence="1">
    <location>
        <begin position="117"/>
        <end position="144"/>
    </location>
</feature>
<dbReference type="GO" id="GO:0031594">
    <property type="term" value="C:neuromuscular junction"/>
    <property type="evidence" value="ECO:0007669"/>
    <property type="project" value="TreeGrafter"/>
</dbReference>
<dbReference type="GO" id="GO:0099525">
    <property type="term" value="P:presynaptic dense core vesicle exocytosis"/>
    <property type="evidence" value="ECO:0007669"/>
    <property type="project" value="TreeGrafter"/>
</dbReference>
<reference evidence="2" key="3">
    <citation type="submission" date="2025-09" db="UniProtKB">
        <authorList>
            <consortium name="Ensembl"/>
        </authorList>
    </citation>
    <scope>IDENTIFICATION</scope>
</reference>